<dbReference type="InterPro" id="IPR036291">
    <property type="entry name" value="NAD(P)-bd_dom_sf"/>
</dbReference>
<protein>
    <submittedName>
        <fullName evidence="4">Oxidoreductase SA2266</fullName>
    </submittedName>
</protein>
<dbReference type="Gene3D" id="3.40.50.720">
    <property type="entry name" value="NAD(P)-binding Rossmann-like Domain"/>
    <property type="match status" value="1"/>
</dbReference>
<dbReference type="PIRSF" id="PIRSF000126">
    <property type="entry name" value="11-beta-HSD1"/>
    <property type="match status" value="1"/>
</dbReference>
<evidence type="ECO:0000256" key="1">
    <source>
        <dbReference type="ARBA" id="ARBA00006484"/>
    </source>
</evidence>
<comment type="similarity">
    <text evidence="1 3">Belongs to the short-chain dehydrogenases/reductases (SDR) family.</text>
</comment>
<dbReference type="PRINTS" id="PR00081">
    <property type="entry name" value="GDHRDH"/>
</dbReference>
<gene>
    <name evidence="4" type="ORF">Lsed01_01087</name>
</gene>
<dbReference type="CDD" id="cd05233">
    <property type="entry name" value="SDR_c"/>
    <property type="match status" value="1"/>
</dbReference>
<dbReference type="Pfam" id="PF00106">
    <property type="entry name" value="adh_short"/>
    <property type="match status" value="1"/>
</dbReference>
<dbReference type="Proteomes" id="UP001426770">
    <property type="component" value="Unassembled WGS sequence"/>
</dbReference>
<comment type="caution">
    <text evidence="4">The sequence shown here is derived from an EMBL/GenBank/DDBJ whole genome shotgun (WGS) entry which is preliminary data.</text>
</comment>
<proteinExistence type="inferred from homology"/>
<dbReference type="SUPFAM" id="SSF51735">
    <property type="entry name" value="NAD(P)-binding Rossmann-fold domains"/>
    <property type="match status" value="1"/>
</dbReference>
<evidence type="ECO:0000313" key="4">
    <source>
        <dbReference type="EMBL" id="GAA5518654.1"/>
    </source>
</evidence>
<keyword evidence="2" id="KW-0560">Oxidoreductase</keyword>
<dbReference type="PANTHER" id="PTHR44196:SF2">
    <property type="entry name" value="SHORT-CHAIN DEHYDROGENASE-RELATED"/>
    <property type="match status" value="1"/>
</dbReference>
<evidence type="ECO:0000313" key="5">
    <source>
        <dbReference type="Proteomes" id="UP001426770"/>
    </source>
</evidence>
<dbReference type="PANTHER" id="PTHR44196">
    <property type="entry name" value="DEHYDROGENASE/REDUCTASE SDR FAMILY MEMBER 7B"/>
    <property type="match status" value="1"/>
</dbReference>
<dbReference type="EMBL" id="BAABRR010000004">
    <property type="protein sequence ID" value="GAA5518654.1"/>
    <property type="molecule type" value="Genomic_DNA"/>
</dbReference>
<dbReference type="RefSeq" id="WP_286214340.1">
    <property type="nucleotide sequence ID" value="NZ_AP027736.1"/>
</dbReference>
<sequence>MAIALVTGASAGLGEEFAWQLATAGHDVVLVARSRDRLSEVAHLVRSATGRSAEVMAADLSTDDGREAVAARLSATDRPVSLLVNNAGHGIGAPFTASTWDQERALLDVHVTAPLRLTHAVLPGMIARGHGAVVNVASIAAHLSNSTYAAHKRWAVEFTQALAGQLAGTGVTATAVLPGLVRTRFHDAASLRHMRDEFPDAAWLDPEQVVTAALAAVRRGQTVVTPSARYAVAGALLGVLPGRLTRGRRSQQRD</sequence>
<organism evidence="4 5">
    <name type="scientific">Demequina sediminis</name>
    <dbReference type="NCBI Taxonomy" id="1930058"/>
    <lineage>
        <taxon>Bacteria</taxon>
        <taxon>Bacillati</taxon>
        <taxon>Actinomycetota</taxon>
        <taxon>Actinomycetes</taxon>
        <taxon>Micrococcales</taxon>
        <taxon>Demequinaceae</taxon>
        <taxon>Demequina</taxon>
    </lineage>
</organism>
<evidence type="ECO:0000256" key="2">
    <source>
        <dbReference type="ARBA" id="ARBA00023002"/>
    </source>
</evidence>
<evidence type="ECO:0000256" key="3">
    <source>
        <dbReference type="RuleBase" id="RU000363"/>
    </source>
</evidence>
<accession>A0ABP9WGG2</accession>
<reference evidence="4 5" key="1">
    <citation type="submission" date="2024-02" db="EMBL/GenBank/DDBJ databases">
        <title>Lysinimicrobium sediminis NBRC 112286.</title>
        <authorList>
            <person name="Ichikawa N."/>
            <person name="Katano-Makiyama Y."/>
            <person name="Hidaka K."/>
        </authorList>
    </citation>
    <scope>NUCLEOTIDE SEQUENCE [LARGE SCALE GENOMIC DNA]</scope>
    <source>
        <strain evidence="4 5">NBRC 112286</strain>
    </source>
</reference>
<dbReference type="InterPro" id="IPR002347">
    <property type="entry name" value="SDR_fam"/>
</dbReference>
<dbReference type="PRINTS" id="PR00080">
    <property type="entry name" value="SDRFAMILY"/>
</dbReference>
<name>A0ABP9WGG2_9MICO</name>
<keyword evidence="5" id="KW-1185">Reference proteome</keyword>